<accession>A0ABU9T2C4</accession>
<gene>
    <name evidence="1" type="ORF">WNY59_01585</name>
</gene>
<keyword evidence="2" id="KW-1185">Reference proteome</keyword>
<dbReference type="EMBL" id="JBBMQO010000001">
    <property type="protein sequence ID" value="MEM5500274.1"/>
    <property type="molecule type" value="Genomic_DNA"/>
</dbReference>
<sequence length="102" mass="11387">MLGRTQKSTIRLAREFSISSFDGILPPGEYAISEDEELIEGISWLAYRRVATFIELPAIGRTKMSSQMLKIDHDELTAIIEDDACLQAQETIAKSTTHASEQ</sequence>
<dbReference type="Proteomes" id="UP001477870">
    <property type="component" value="Unassembled WGS sequence"/>
</dbReference>
<protein>
    <submittedName>
        <fullName evidence="1">Uncharacterized protein</fullName>
    </submittedName>
</protein>
<comment type="caution">
    <text evidence="1">The sequence shown here is derived from an EMBL/GenBank/DDBJ whole genome shotgun (WGS) entry which is preliminary data.</text>
</comment>
<reference evidence="1 2" key="1">
    <citation type="submission" date="2024-03" db="EMBL/GenBank/DDBJ databases">
        <title>Community enrichment and isolation of bacterial strains for fucoidan degradation.</title>
        <authorList>
            <person name="Sichert A."/>
        </authorList>
    </citation>
    <scope>NUCLEOTIDE SEQUENCE [LARGE SCALE GENOMIC DNA]</scope>
    <source>
        <strain evidence="1 2">AS62</strain>
    </source>
</reference>
<name>A0ABU9T2C4_9HYPH</name>
<dbReference type="RefSeq" id="WP_342846340.1">
    <property type="nucleotide sequence ID" value="NZ_JBBMQO010000001.1"/>
</dbReference>
<evidence type="ECO:0000313" key="1">
    <source>
        <dbReference type="EMBL" id="MEM5500274.1"/>
    </source>
</evidence>
<evidence type="ECO:0000313" key="2">
    <source>
        <dbReference type="Proteomes" id="UP001477870"/>
    </source>
</evidence>
<proteinExistence type="predicted"/>
<organism evidence="1 2">
    <name type="scientific">Ahrensia kielensis</name>
    <dbReference type="NCBI Taxonomy" id="76980"/>
    <lineage>
        <taxon>Bacteria</taxon>
        <taxon>Pseudomonadati</taxon>
        <taxon>Pseudomonadota</taxon>
        <taxon>Alphaproteobacteria</taxon>
        <taxon>Hyphomicrobiales</taxon>
        <taxon>Ahrensiaceae</taxon>
        <taxon>Ahrensia</taxon>
    </lineage>
</organism>